<keyword evidence="4" id="KW-1185">Reference proteome</keyword>
<keyword evidence="2" id="KW-0812">Transmembrane</keyword>
<protein>
    <submittedName>
        <fullName evidence="3">Uncharacterized protein</fullName>
    </submittedName>
</protein>
<dbReference type="RefSeq" id="WP_221029012.1">
    <property type="nucleotide sequence ID" value="NZ_CP139781.1"/>
</dbReference>
<evidence type="ECO:0000313" key="3">
    <source>
        <dbReference type="EMBL" id="WRQ87952.1"/>
    </source>
</evidence>
<keyword evidence="2" id="KW-1133">Transmembrane helix</keyword>
<evidence type="ECO:0000256" key="2">
    <source>
        <dbReference type="SAM" id="Phobius"/>
    </source>
</evidence>
<gene>
    <name evidence="3" type="ORF">K1X11_000930</name>
</gene>
<keyword evidence="2" id="KW-0472">Membrane</keyword>
<sequence>MYGFLYRLGTWLLQKVGVAVLIAVIGLVGVGLWFFLRDQVDLETRRLEYVAELEARRVEIVSAKAEALKLAEEVKASARVQEERIAQANRIIESLRALESWWDRWFGDAEQKATDQERIERLTNLRGEASRELDGLRETLSDITLQTETYDFQLNSIEKDLEGSAASESAVSHYVREAWQHSKTYLAVALLVFFFGPTVVKLLAYYLLAPWLSRGKAIRFQEEDAIAVPHVRPSAVSCEVGLWPGEVLRVKEKFLQTSDDDLRRKTRFLFDWSIPFTSLACGLSELVELRNGKAGERAALTLSNSDDPHVELSVIEVPDGASIVLRPSFLVGVITKDEEQVEIRRRWTLLRWQAWITLQFRFFEFVGPCRLVVAGSRGVRAEVLKPDPLKATRTARRTNQRATIGFTPTLDYLPVRAETFWGYYRNMNPLFDDLFAGAGIFVMQETATEGERAKPQRFWEAIWNSVLKVFGI</sequence>
<name>A0ABZ1C9I0_9BACT</name>
<evidence type="ECO:0000256" key="1">
    <source>
        <dbReference type="SAM" id="Coils"/>
    </source>
</evidence>
<proteinExistence type="predicted"/>
<reference evidence="3 4" key="2">
    <citation type="submission" date="2023-12" db="EMBL/GenBank/DDBJ databases">
        <title>Description of an unclassified Opitutus bacterium of Verrucomicrobiota.</title>
        <authorList>
            <person name="Zhang D.-F."/>
        </authorList>
    </citation>
    <scope>NUCLEOTIDE SEQUENCE [LARGE SCALE GENOMIC DNA]</scope>
    <source>
        <strain evidence="3 4">WL0086</strain>
    </source>
</reference>
<accession>A0ABZ1C9I0</accession>
<dbReference type="EMBL" id="CP139781">
    <property type="protein sequence ID" value="WRQ87952.1"/>
    <property type="molecule type" value="Genomic_DNA"/>
</dbReference>
<keyword evidence="1" id="KW-0175">Coiled coil</keyword>
<feature type="transmembrane region" description="Helical" evidence="2">
    <location>
        <begin position="185"/>
        <end position="208"/>
    </location>
</feature>
<feature type="transmembrane region" description="Helical" evidence="2">
    <location>
        <begin position="12"/>
        <end position="36"/>
    </location>
</feature>
<dbReference type="Proteomes" id="UP000738431">
    <property type="component" value="Chromosome"/>
</dbReference>
<reference evidence="3 4" key="1">
    <citation type="submission" date="2021-08" db="EMBL/GenBank/DDBJ databases">
        <authorList>
            <person name="Zhang D."/>
            <person name="Zhang A."/>
            <person name="Wang L."/>
        </authorList>
    </citation>
    <scope>NUCLEOTIDE SEQUENCE [LARGE SCALE GENOMIC DNA]</scope>
    <source>
        <strain evidence="3 4">WL0086</strain>
    </source>
</reference>
<evidence type="ECO:0000313" key="4">
    <source>
        <dbReference type="Proteomes" id="UP000738431"/>
    </source>
</evidence>
<organism evidence="3 4">
    <name type="scientific">Actomonas aquatica</name>
    <dbReference type="NCBI Taxonomy" id="2866162"/>
    <lineage>
        <taxon>Bacteria</taxon>
        <taxon>Pseudomonadati</taxon>
        <taxon>Verrucomicrobiota</taxon>
        <taxon>Opitutia</taxon>
        <taxon>Opitutales</taxon>
        <taxon>Opitutaceae</taxon>
        <taxon>Actomonas</taxon>
    </lineage>
</organism>
<feature type="coiled-coil region" evidence="1">
    <location>
        <begin position="71"/>
        <end position="139"/>
    </location>
</feature>